<evidence type="ECO:0000256" key="4">
    <source>
        <dbReference type="ARBA" id="ARBA00022692"/>
    </source>
</evidence>
<evidence type="ECO:0000256" key="5">
    <source>
        <dbReference type="ARBA" id="ARBA00022750"/>
    </source>
</evidence>
<sequence length="162" mass="17485">MFSSRTLVLVLGVAFIIIDQWVKLIALVALDNHSYVLGNQSIWLDLALSLNPGAFLSLGAGMPALLKQLIFVVAVGAVCCWASVWAFRHWQAAPIKAFAAWFIAVGGLSNLIDRVFREGHVVDYLVLNIGTLHTGVFNLADIAIMAGAAVLMVDALTRPAKR</sequence>
<comment type="pathway">
    <text evidence="9">Protein modification; lipoprotein biosynthesis (signal peptide cleavage).</text>
</comment>
<evidence type="ECO:0000256" key="10">
    <source>
        <dbReference type="RuleBase" id="RU004181"/>
    </source>
</evidence>
<keyword evidence="7 9" id="KW-1133">Transmembrane helix</keyword>
<comment type="subcellular location">
    <subcellularLocation>
        <location evidence="9">Cell membrane</location>
        <topology evidence="9">Multi-pass membrane protein</topology>
    </subcellularLocation>
</comment>
<dbReference type="GO" id="GO:0005886">
    <property type="term" value="C:plasma membrane"/>
    <property type="evidence" value="ECO:0007669"/>
    <property type="project" value="UniProtKB-SubCell"/>
</dbReference>
<evidence type="ECO:0000256" key="7">
    <source>
        <dbReference type="ARBA" id="ARBA00022989"/>
    </source>
</evidence>
<dbReference type="PRINTS" id="PR00781">
    <property type="entry name" value="LIPOSIGPTASE"/>
</dbReference>
<keyword evidence="8 9" id="KW-0472">Membrane</keyword>
<proteinExistence type="inferred from homology"/>
<dbReference type="GO" id="GO:0006508">
    <property type="term" value="P:proteolysis"/>
    <property type="evidence" value="ECO:0007669"/>
    <property type="project" value="UniProtKB-KW"/>
</dbReference>
<dbReference type="PANTHER" id="PTHR33695:SF1">
    <property type="entry name" value="LIPOPROTEIN SIGNAL PEPTIDASE"/>
    <property type="match status" value="1"/>
</dbReference>
<evidence type="ECO:0000256" key="1">
    <source>
        <dbReference type="ARBA" id="ARBA00006139"/>
    </source>
</evidence>
<evidence type="ECO:0000256" key="3">
    <source>
        <dbReference type="ARBA" id="ARBA00022670"/>
    </source>
</evidence>
<protein>
    <recommendedName>
        <fullName evidence="9">Lipoprotein signal peptidase</fullName>
        <ecNumber evidence="9">3.4.23.36</ecNumber>
    </recommendedName>
    <alternativeName>
        <fullName evidence="9">Prolipoprotein signal peptidase</fullName>
    </alternativeName>
    <alternativeName>
        <fullName evidence="9">Signal peptidase II</fullName>
        <shortName evidence="9">SPase II</shortName>
    </alternativeName>
</protein>
<keyword evidence="4 9" id="KW-0812">Transmembrane</keyword>
<dbReference type="Pfam" id="PF01252">
    <property type="entry name" value="Peptidase_A8"/>
    <property type="match status" value="1"/>
</dbReference>
<keyword evidence="2 9" id="KW-1003">Cell membrane</keyword>
<gene>
    <name evidence="9" type="primary">lspA</name>
    <name evidence="11" type="ORF">EJA05_18160</name>
</gene>
<feature type="transmembrane region" description="Helical" evidence="9">
    <location>
        <begin position="136"/>
        <end position="156"/>
    </location>
</feature>
<dbReference type="KEGG" id="pory:EJA05_18160"/>
<dbReference type="AlphaFoldDB" id="A0A3Q8U2E0"/>
<accession>A0A3Q8U2E0</accession>
<evidence type="ECO:0000256" key="8">
    <source>
        <dbReference type="ARBA" id="ARBA00023136"/>
    </source>
</evidence>
<feature type="transmembrane region" description="Helical" evidence="9">
    <location>
        <begin position="98"/>
        <end position="116"/>
    </location>
</feature>
<organism evidence="11 12">
    <name type="scientific">Pseudomonas entomophila</name>
    <dbReference type="NCBI Taxonomy" id="312306"/>
    <lineage>
        <taxon>Bacteria</taxon>
        <taxon>Pseudomonadati</taxon>
        <taxon>Pseudomonadota</taxon>
        <taxon>Gammaproteobacteria</taxon>
        <taxon>Pseudomonadales</taxon>
        <taxon>Pseudomonadaceae</taxon>
        <taxon>Pseudomonas</taxon>
    </lineage>
</organism>
<feature type="active site" evidence="9">
    <location>
        <position position="123"/>
    </location>
</feature>
<evidence type="ECO:0000256" key="6">
    <source>
        <dbReference type="ARBA" id="ARBA00022801"/>
    </source>
</evidence>
<keyword evidence="6 9" id="KW-0378">Hydrolase</keyword>
<dbReference type="EC" id="3.4.23.36" evidence="9"/>
<evidence type="ECO:0000256" key="2">
    <source>
        <dbReference type="ARBA" id="ARBA00022475"/>
    </source>
</evidence>
<dbReference type="PANTHER" id="PTHR33695">
    <property type="entry name" value="LIPOPROTEIN SIGNAL PEPTIDASE"/>
    <property type="match status" value="1"/>
</dbReference>
<feature type="transmembrane region" description="Helical" evidence="9">
    <location>
        <begin position="6"/>
        <end position="30"/>
    </location>
</feature>
<keyword evidence="3 9" id="KW-0645">Protease</keyword>
<reference evidence="11 12" key="1">
    <citation type="submission" date="2018-12" db="EMBL/GenBank/DDBJ databases">
        <authorList>
            <person name="Li S."/>
            <person name="Yang R."/>
            <person name="Chen G."/>
            <person name="Zou L."/>
            <person name="Zhang C."/>
            <person name="Chen Y."/>
            <person name="Liu Z."/>
            <person name="Li Y."/>
            <person name="Yan Y."/>
            <person name="Huang M."/>
            <person name="Chen T."/>
        </authorList>
    </citation>
    <scope>NUCLEOTIDE SEQUENCE [LARGE SCALE GENOMIC DNA]</scope>
    <source>
        <strain evidence="11 12">1257</strain>
    </source>
</reference>
<comment type="function">
    <text evidence="9">This protein specifically catalyzes the removal of signal peptides from prolipoproteins.</text>
</comment>
<dbReference type="HAMAP" id="MF_00161">
    <property type="entry name" value="LspA"/>
    <property type="match status" value="1"/>
</dbReference>
<dbReference type="OrthoDB" id="9810259at2"/>
<evidence type="ECO:0000256" key="9">
    <source>
        <dbReference type="HAMAP-Rule" id="MF_00161"/>
    </source>
</evidence>
<feature type="transmembrane region" description="Helical" evidence="9">
    <location>
        <begin position="68"/>
        <end position="86"/>
    </location>
</feature>
<evidence type="ECO:0000313" key="11">
    <source>
        <dbReference type="EMBL" id="AZL69520.1"/>
    </source>
</evidence>
<keyword evidence="5 9" id="KW-0064">Aspartyl protease</keyword>
<feature type="active site" evidence="9">
    <location>
        <position position="141"/>
    </location>
</feature>
<dbReference type="GO" id="GO:0004190">
    <property type="term" value="F:aspartic-type endopeptidase activity"/>
    <property type="evidence" value="ECO:0007669"/>
    <property type="project" value="UniProtKB-UniRule"/>
</dbReference>
<dbReference type="InterPro" id="IPR001872">
    <property type="entry name" value="Peptidase_A8"/>
</dbReference>
<dbReference type="UniPathway" id="UPA00665"/>
<comment type="catalytic activity">
    <reaction evidence="9">
        <text>Release of signal peptides from bacterial membrane prolipoproteins. Hydrolyzes -Xaa-Yaa-Zaa-|-(S,diacylglyceryl)Cys-, in which Xaa is hydrophobic (preferably Leu), and Yaa (Ala or Ser) and Zaa (Gly or Ala) have small, neutral side chains.</text>
        <dbReference type="EC" id="3.4.23.36"/>
    </reaction>
</comment>
<comment type="similarity">
    <text evidence="1 9 10">Belongs to the peptidase A8 family.</text>
</comment>
<dbReference type="EMBL" id="CP034338">
    <property type="protein sequence ID" value="AZL69520.1"/>
    <property type="molecule type" value="Genomic_DNA"/>
</dbReference>
<name>A0A3Q8U2E0_9PSED</name>
<dbReference type="Proteomes" id="UP000268230">
    <property type="component" value="Chromosome"/>
</dbReference>
<evidence type="ECO:0000313" key="12">
    <source>
        <dbReference type="Proteomes" id="UP000268230"/>
    </source>
</evidence>